<gene>
    <name evidence="12" type="ORF">CEUSTIGMA_g8900.t1</name>
</gene>
<reference evidence="12 13" key="1">
    <citation type="submission" date="2017-08" db="EMBL/GenBank/DDBJ databases">
        <title>Acidophilic green algal genome provides insights into adaptation to an acidic environment.</title>
        <authorList>
            <person name="Hirooka S."/>
            <person name="Hirose Y."/>
            <person name="Kanesaki Y."/>
            <person name="Higuchi S."/>
            <person name="Fujiwara T."/>
            <person name="Onuma R."/>
            <person name="Era A."/>
            <person name="Ohbayashi R."/>
            <person name="Uzuka A."/>
            <person name="Nozaki H."/>
            <person name="Yoshikawa H."/>
            <person name="Miyagishima S.Y."/>
        </authorList>
    </citation>
    <scope>NUCLEOTIDE SEQUENCE [LARGE SCALE GENOMIC DNA]</scope>
    <source>
        <strain evidence="12 13">NIES-2499</strain>
    </source>
</reference>
<evidence type="ECO:0000259" key="11">
    <source>
        <dbReference type="Pfam" id="PF01923"/>
    </source>
</evidence>
<dbReference type="InterPro" id="IPR029499">
    <property type="entry name" value="PduO-typ"/>
</dbReference>
<proteinExistence type="inferred from homology"/>
<dbReference type="InterPro" id="IPR016030">
    <property type="entry name" value="CblAdoTrfase-like"/>
</dbReference>
<evidence type="ECO:0000256" key="10">
    <source>
        <dbReference type="RuleBase" id="RU366026"/>
    </source>
</evidence>
<dbReference type="OrthoDB" id="549173at2759"/>
<protein>
    <recommendedName>
        <fullName evidence="8">Corrinoid adenosyltransferase MMAB</fullName>
    </recommendedName>
    <alternativeName>
        <fullName evidence="9">ATP:co(I)rrinoid adenosyltransferase MMAB</fullName>
    </alternativeName>
</protein>
<comment type="function">
    <text evidence="7">Converts cob(I)alamin to adenosylcobalamin (adenosylcob(III)alamin), a coenzyme for methylmalonyl-CoA mutase, therefore participates in the final step of the vitamin B12 conversion. Generates adenosylcobalamin (AdoCbl) and directly delivers the cofactor to MUT in a transfer that is stimulated by ATP-binding to MMAB and gated by MMAA.</text>
</comment>
<dbReference type="GO" id="GO:0009235">
    <property type="term" value="P:cobalamin metabolic process"/>
    <property type="evidence" value="ECO:0007669"/>
    <property type="project" value="UniProtKB-ARBA"/>
</dbReference>
<name>A0A250XEJ9_9CHLO</name>
<comment type="caution">
    <text evidence="12">The sequence shown here is derived from an EMBL/GenBank/DDBJ whole genome shotgun (WGS) entry which is preliminary data.</text>
</comment>
<dbReference type="SUPFAM" id="SSF89028">
    <property type="entry name" value="Cobalamin adenosyltransferase-like"/>
    <property type="match status" value="1"/>
</dbReference>
<keyword evidence="3 10" id="KW-0808">Transferase</keyword>
<evidence type="ECO:0000256" key="3">
    <source>
        <dbReference type="ARBA" id="ARBA00022679"/>
    </source>
</evidence>
<dbReference type="Pfam" id="PF01923">
    <property type="entry name" value="Cob_adeno_trans"/>
    <property type="match status" value="1"/>
</dbReference>
<dbReference type="NCBIfam" id="TIGR00636">
    <property type="entry name" value="PduO_Nterm"/>
    <property type="match status" value="1"/>
</dbReference>
<evidence type="ECO:0000313" key="13">
    <source>
        <dbReference type="Proteomes" id="UP000232323"/>
    </source>
</evidence>
<keyword evidence="4 10" id="KW-0547">Nucleotide-binding</keyword>
<keyword evidence="13" id="KW-1185">Reference proteome</keyword>
<dbReference type="EMBL" id="BEGY01000066">
    <property type="protein sequence ID" value="GAX81471.1"/>
    <property type="molecule type" value="Genomic_DNA"/>
</dbReference>
<dbReference type="Proteomes" id="UP000232323">
    <property type="component" value="Unassembled WGS sequence"/>
</dbReference>
<evidence type="ECO:0000256" key="8">
    <source>
        <dbReference type="ARBA" id="ARBA00071654"/>
    </source>
</evidence>
<evidence type="ECO:0000256" key="6">
    <source>
        <dbReference type="ARBA" id="ARBA00051988"/>
    </source>
</evidence>
<keyword evidence="5 10" id="KW-0067">ATP-binding</keyword>
<dbReference type="InterPro" id="IPR036451">
    <property type="entry name" value="CblAdoTrfase-like_sf"/>
</dbReference>
<evidence type="ECO:0000256" key="1">
    <source>
        <dbReference type="ARBA" id="ARBA00007487"/>
    </source>
</evidence>
<evidence type="ECO:0000256" key="9">
    <source>
        <dbReference type="ARBA" id="ARBA00075216"/>
    </source>
</evidence>
<feature type="domain" description="Cobalamin adenosyltransferase-like" evidence="11">
    <location>
        <begin position="15"/>
        <end position="182"/>
    </location>
</feature>
<evidence type="ECO:0000256" key="7">
    <source>
        <dbReference type="ARBA" id="ARBA00056747"/>
    </source>
</evidence>
<dbReference type="STRING" id="1157962.A0A250XEJ9"/>
<sequence>MATDIENETSSKYKIYTKTGDTGTSSLYNGQRLPKDADYFCALGDVDELNSVVGAAREFCGPECASTCSQLEVIQSRLLDVGSAVATPNNSSQFKLNRTRFDASSTTQLEAWIDEMDTSLPALKNFILPSGGKASVFLHMARSICRRAERSVIPLTREGHIDEQVAVYLNRLSDYLFTAARFTASLQECPEVIYRKQS</sequence>
<accession>A0A250XEJ9</accession>
<dbReference type="AlphaFoldDB" id="A0A250XEJ9"/>
<dbReference type="GO" id="GO:0005524">
    <property type="term" value="F:ATP binding"/>
    <property type="evidence" value="ECO:0007669"/>
    <property type="project" value="UniProtKB-UniRule"/>
</dbReference>
<dbReference type="GO" id="GO:0008817">
    <property type="term" value="F:corrinoid adenosyltransferase activity"/>
    <property type="evidence" value="ECO:0007669"/>
    <property type="project" value="UniProtKB-ARBA"/>
</dbReference>
<dbReference type="PANTHER" id="PTHR12213:SF0">
    <property type="entry name" value="CORRINOID ADENOSYLTRANSFERASE MMAB"/>
    <property type="match status" value="1"/>
</dbReference>
<evidence type="ECO:0000256" key="2">
    <source>
        <dbReference type="ARBA" id="ARBA00011233"/>
    </source>
</evidence>
<dbReference type="PANTHER" id="PTHR12213">
    <property type="entry name" value="CORRINOID ADENOSYLTRANSFERASE"/>
    <property type="match status" value="1"/>
</dbReference>
<comment type="similarity">
    <text evidence="1 10">Belongs to the Cob(I)alamin adenosyltransferase family.</text>
</comment>
<comment type="catalytic activity">
    <reaction evidence="6">
        <text>cob(I)alamin-[corrinoid adenosyltransferase] + ATP = apo-[corrinoid adenosyltransferase] + adenosylcob(III)alamin + triphosphate</text>
        <dbReference type="Rhea" id="RHEA:56796"/>
        <dbReference type="Rhea" id="RHEA-COMP:14743"/>
        <dbReference type="Rhea" id="RHEA-COMP:14744"/>
        <dbReference type="ChEBI" id="CHEBI:18036"/>
        <dbReference type="ChEBI" id="CHEBI:18408"/>
        <dbReference type="ChEBI" id="CHEBI:30616"/>
        <dbReference type="ChEBI" id="CHEBI:60488"/>
        <dbReference type="ChEBI" id="CHEBI:83228"/>
    </reaction>
    <physiologicalReaction direction="left-to-right" evidence="6">
        <dbReference type="Rhea" id="RHEA:56797"/>
    </physiologicalReaction>
</comment>
<organism evidence="12 13">
    <name type="scientific">Chlamydomonas eustigma</name>
    <dbReference type="NCBI Taxonomy" id="1157962"/>
    <lineage>
        <taxon>Eukaryota</taxon>
        <taxon>Viridiplantae</taxon>
        <taxon>Chlorophyta</taxon>
        <taxon>core chlorophytes</taxon>
        <taxon>Chlorophyceae</taxon>
        <taxon>CS clade</taxon>
        <taxon>Chlamydomonadales</taxon>
        <taxon>Chlamydomonadaceae</taxon>
        <taxon>Chlamydomonas</taxon>
    </lineage>
</organism>
<evidence type="ECO:0000313" key="12">
    <source>
        <dbReference type="EMBL" id="GAX81471.1"/>
    </source>
</evidence>
<evidence type="ECO:0000256" key="4">
    <source>
        <dbReference type="ARBA" id="ARBA00022741"/>
    </source>
</evidence>
<evidence type="ECO:0000256" key="5">
    <source>
        <dbReference type="ARBA" id="ARBA00022840"/>
    </source>
</evidence>
<dbReference type="Gene3D" id="1.20.1200.10">
    <property type="entry name" value="Cobalamin adenosyltransferase-like"/>
    <property type="match status" value="1"/>
</dbReference>
<dbReference type="FunFam" id="1.20.1200.10:FF:000001">
    <property type="entry name" value="Cob(I)yrinic acid a,c-diamide adenosyltransferase"/>
    <property type="match status" value="1"/>
</dbReference>
<comment type="subunit">
    <text evidence="2">Homotrimer.</text>
</comment>